<evidence type="ECO:0000256" key="1">
    <source>
        <dbReference type="SAM" id="MobiDB-lite"/>
    </source>
</evidence>
<gene>
    <name evidence="2" type="ORF">BU26DRAFT_514947</name>
</gene>
<dbReference type="GeneID" id="54581275"/>
<reference evidence="2" key="1">
    <citation type="journal article" date="2020" name="Stud. Mycol.">
        <title>101 Dothideomycetes genomes: a test case for predicting lifestyles and emergence of pathogens.</title>
        <authorList>
            <person name="Haridas S."/>
            <person name="Albert R."/>
            <person name="Binder M."/>
            <person name="Bloem J."/>
            <person name="Labutti K."/>
            <person name="Salamov A."/>
            <person name="Andreopoulos B."/>
            <person name="Baker S."/>
            <person name="Barry K."/>
            <person name="Bills G."/>
            <person name="Bluhm B."/>
            <person name="Cannon C."/>
            <person name="Castanera R."/>
            <person name="Culley D."/>
            <person name="Daum C."/>
            <person name="Ezra D."/>
            <person name="Gonzalez J."/>
            <person name="Henrissat B."/>
            <person name="Kuo A."/>
            <person name="Liang C."/>
            <person name="Lipzen A."/>
            <person name="Lutzoni F."/>
            <person name="Magnuson J."/>
            <person name="Mondo S."/>
            <person name="Nolan M."/>
            <person name="Ohm R."/>
            <person name="Pangilinan J."/>
            <person name="Park H.-J."/>
            <person name="Ramirez L."/>
            <person name="Alfaro M."/>
            <person name="Sun H."/>
            <person name="Tritt A."/>
            <person name="Yoshinaga Y."/>
            <person name="Zwiers L.-H."/>
            <person name="Turgeon B."/>
            <person name="Goodwin S."/>
            <person name="Spatafora J."/>
            <person name="Crous P."/>
            <person name="Grigoriev I."/>
        </authorList>
    </citation>
    <scope>NUCLEOTIDE SEQUENCE</scope>
    <source>
        <strain evidence="2">CBS 122368</strain>
    </source>
</reference>
<keyword evidence="3" id="KW-1185">Reference proteome</keyword>
<dbReference type="AlphaFoldDB" id="A0A6A6J182"/>
<name>A0A6A6J182_9PLEO</name>
<dbReference type="OrthoDB" id="3798321at2759"/>
<dbReference type="EMBL" id="ML987190">
    <property type="protein sequence ID" value="KAF2255193.1"/>
    <property type="molecule type" value="Genomic_DNA"/>
</dbReference>
<feature type="compositionally biased region" description="Basic and acidic residues" evidence="1">
    <location>
        <begin position="1"/>
        <end position="10"/>
    </location>
</feature>
<sequence>MIPGITDRDIPPVPPLSYWEPDTPEPLTSPLSPHNPFLFPPPLPSPSAGFPMASPILPASPLSIFDRAFSPMSPTFLFPRTPPMIPSEMSPRFLCPRTPPIPPSFQSIVEAMQPQPQRRHSTMCSVPYSDTEKTRHQQQYEMLIALRDKLRMEREKKQGDRLMERAEVMGMQPETRLFMGNMMKKQERKRLMKRKSFEMVKAAAAGA</sequence>
<dbReference type="Proteomes" id="UP000800094">
    <property type="component" value="Unassembled WGS sequence"/>
</dbReference>
<evidence type="ECO:0000313" key="2">
    <source>
        <dbReference type="EMBL" id="KAF2255193.1"/>
    </source>
</evidence>
<proteinExistence type="predicted"/>
<dbReference type="RefSeq" id="XP_033690197.1">
    <property type="nucleotide sequence ID" value="XM_033827945.1"/>
</dbReference>
<protein>
    <submittedName>
        <fullName evidence="2">Uncharacterized protein</fullName>
    </submittedName>
</protein>
<accession>A0A6A6J182</accession>
<evidence type="ECO:0000313" key="3">
    <source>
        <dbReference type="Proteomes" id="UP000800094"/>
    </source>
</evidence>
<organism evidence="2 3">
    <name type="scientific">Trematosphaeria pertusa</name>
    <dbReference type="NCBI Taxonomy" id="390896"/>
    <lineage>
        <taxon>Eukaryota</taxon>
        <taxon>Fungi</taxon>
        <taxon>Dikarya</taxon>
        <taxon>Ascomycota</taxon>
        <taxon>Pezizomycotina</taxon>
        <taxon>Dothideomycetes</taxon>
        <taxon>Pleosporomycetidae</taxon>
        <taxon>Pleosporales</taxon>
        <taxon>Massarineae</taxon>
        <taxon>Trematosphaeriaceae</taxon>
        <taxon>Trematosphaeria</taxon>
    </lineage>
</organism>
<feature type="region of interest" description="Disordered" evidence="1">
    <location>
        <begin position="1"/>
        <end position="29"/>
    </location>
</feature>